<dbReference type="InterPro" id="IPR008930">
    <property type="entry name" value="Terpenoid_cyclase/PrenylTrfase"/>
</dbReference>
<sequence length="190" mass="21188">MRDLTKEPDEWVAEERSRIATEGWGARVLGLQSPQGNWGGEADARNWLCTSYTLLLLKDLGLAPAEEEARRAIGLVRDRIVWQERMGGLPYFDGETEPCVNGWILGAGAYFGEASDLLAERLLSEQLEDGGWNCDAPQSRRSSFHSTICVLEGLLAFERAKGETAAVTEARLRAHEYLLERRMMRSLSSG</sequence>
<protein>
    <recommendedName>
        <fullName evidence="3">Squalene cyclase C-terminal domain-containing protein</fullName>
    </recommendedName>
</protein>
<dbReference type="Gene3D" id="1.50.10.20">
    <property type="match status" value="1"/>
</dbReference>
<dbReference type="Proteomes" id="UP001596044">
    <property type="component" value="Unassembled WGS sequence"/>
</dbReference>
<reference evidence="2" key="1">
    <citation type="journal article" date="2019" name="Int. J. Syst. Evol. Microbiol.">
        <title>The Global Catalogue of Microorganisms (GCM) 10K type strain sequencing project: providing services to taxonomists for standard genome sequencing and annotation.</title>
        <authorList>
            <consortium name="The Broad Institute Genomics Platform"/>
            <consortium name="The Broad Institute Genome Sequencing Center for Infectious Disease"/>
            <person name="Wu L."/>
            <person name="Ma J."/>
        </authorList>
    </citation>
    <scope>NUCLEOTIDE SEQUENCE [LARGE SCALE GENOMIC DNA]</scope>
    <source>
        <strain evidence="2">KACC 11904</strain>
    </source>
</reference>
<comment type="caution">
    <text evidence="1">The sequence shown here is derived from an EMBL/GenBank/DDBJ whole genome shotgun (WGS) entry which is preliminary data.</text>
</comment>
<proteinExistence type="predicted"/>
<keyword evidence="2" id="KW-1185">Reference proteome</keyword>
<name>A0ABW0K2B2_9BACL</name>
<dbReference type="RefSeq" id="WP_270878370.1">
    <property type="nucleotide sequence ID" value="NZ_JAQFVF010000019.1"/>
</dbReference>
<dbReference type="EMBL" id="JBHSMJ010000006">
    <property type="protein sequence ID" value="MFC5447162.1"/>
    <property type="molecule type" value="Genomic_DNA"/>
</dbReference>
<evidence type="ECO:0000313" key="1">
    <source>
        <dbReference type="EMBL" id="MFC5447162.1"/>
    </source>
</evidence>
<evidence type="ECO:0008006" key="3">
    <source>
        <dbReference type="Google" id="ProtNLM"/>
    </source>
</evidence>
<organism evidence="1 2">
    <name type="scientific">Paenibacillus aestuarii</name>
    <dbReference type="NCBI Taxonomy" id="516965"/>
    <lineage>
        <taxon>Bacteria</taxon>
        <taxon>Bacillati</taxon>
        <taxon>Bacillota</taxon>
        <taxon>Bacilli</taxon>
        <taxon>Bacillales</taxon>
        <taxon>Paenibacillaceae</taxon>
        <taxon>Paenibacillus</taxon>
    </lineage>
</organism>
<dbReference type="SUPFAM" id="SSF48239">
    <property type="entry name" value="Terpenoid cyclases/Protein prenyltransferases"/>
    <property type="match status" value="1"/>
</dbReference>
<gene>
    <name evidence="1" type="ORF">ACFPOG_02755</name>
</gene>
<accession>A0ABW0K2B2</accession>
<evidence type="ECO:0000313" key="2">
    <source>
        <dbReference type="Proteomes" id="UP001596044"/>
    </source>
</evidence>